<proteinExistence type="predicted"/>
<reference evidence="1" key="1">
    <citation type="journal article" date="2021" name="Proc. Natl. Acad. Sci. U.S.A.">
        <title>A Catalog of Tens of Thousands of Viruses from Human Metagenomes Reveals Hidden Associations with Chronic Diseases.</title>
        <authorList>
            <person name="Tisza M.J."/>
            <person name="Buck C.B."/>
        </authorList>
    </citation>
    <scope>NUCLEOTIDE SEQUENCE</scope>
    <source>
        <strain evidence="1">CtFn287</strain>
    </source>
</reference>
<protein>
    <submittedName>
        <fullName evidence="1">Uncharacterized protein</fullName>
    </submittedName>
</protein>
<evidence type="ECO:0000313" key="1">
    <source>
        <dbReference type="EMBL" id="DAD73929.1"/>
    </source>
</evidence>
<sequence length="116" mass="13541">MRFNESVFYCVKKPTPEGIEEYDAPKEIVLRPGYFSVQPANGYTALQTFGKEITSYQTAICQPYELWKDKFHEGDVFYIDDVKPTDEEECNGELANYVIDKVFKQNLALRLTLKRR</sequence>
<accession>A0A8S5LV76</accession>
<name>A0A8S5LV76_9CAUD</name>
<dbReference type="EMBL" id="BK014748">
    <property type="protein sequence ID" value="DAD73929.1"/>
    <property type="molecule type" value="Genomic_DNA"/>
</dbReference>
<organism evidence="1">
    <name type="scientific">Siphoviridae sp. ctFn287</name>
    <dbReference type="NCBI Taxonomy" id="2826215"/>
    <lineage>
        <taxon>Viruses</taxon>
        <taxon>Duplodnaviria</taxon>
        <taxon>Heunggongvirae</taxon>
        <taxon>Uroviricota</taxon>
        <taxon>Caudoviricetes</taxon>
    </lineage>
</organism>